<protein>
    <recommendedName>
        <fullName evidence="4">CARDB domain-containing protein</fullName>
    </recommendedName>
</protein>
<reference evidence="2 3" key="1">
    <citation type="submission" date="2019-02" db="EMBL/GenBank/DDBJ databases">
        <title>Deep-cultivation of Planctomycetes and their phenomic and genomic characterization uncovers novel biology.</title>
        <authorList>
            <person name="Wiegand S."/>
            <person name="Jogler M."/>
            <person name="Boedeker C."/>
            <person name="Pinto D."/>
            <person name="Vollmers J."/>
            <person name="Rivas-Marin E."/>
            <person name="Kohn T."/>
            <person name="Peeters S.H."/>
            <person name="Heuer A."/>
            <person name="Rast P."/>
            <person name="Oberbeckmann S."/>
            <person name="Bunk B."/>
            <person name="Jeske O."/>
            <person name="Meyerdierks A."/>
            <person name="Storesund J.E."/>
            <person name="Kallscheuer N."/>
            <person name="Luecker S."/>
            <person name="Lage O.M."/>
            <person name="Pohl T."/>
            <person name="Merkel B.J."/>
            <person name="Hornburger P."/>
            <person name="Mueller R.-W."/>
            <person name="Bruemmer F."/>
            <person name="Labrenz M."/>
            <person name="Spormann A.M."/>
            <person name="Op den Camp H."/>
            <person name="Overmann J."/>
            <person name="Amann R."/>
            <person name="Jetten M.S.M."/>
            <person name="Mascher T."/>
            <person name="Medema M.H."/>
            <person name="Devos D.P."/>
            <person name="Kaster A.-K."/>
            <person name="Ovreas L."/>
            <person name="Rohde M."/>
            <person name="Galperin M.Y."/>
            <person name="Jogler C."/>
        </authorList>
    </citation>
    <scope>NUCLEOTIDE SEQUENCE [LARGE SCALE GENOMIC DNA]</scope>
    <source>
        <strain evidence="2 3">K22_7</strain>
    </source>
</reference>
<evidence type="ECO:0008006" key="4">
    <source>
        <dbReference type="Google" id="ProtNLM"/>
    </source>
</evidence>
<evidence type="ECO:0000256" key="1">
    <source>
        <dbReference type="SAM" id="SignalP"/>
    </source>
</evidence>
<dbReference type="KEGG" id="rlc:K227x_51320"/>
<dbReference type="AlphaFoldDB" id="A0A517NHV1"/>
<organism evidence="2 3">
    <name type="scientific">Rubripirellula lacrimiformis</name>
    <dbReference type="NCBI Taxonomy" id="1930273"/>
    <lineage>
        <taxon>Bacteria</taxon>
        <taxon>Pseudomonadati</taxon>
        <taxon>Planctomycetota</taxon>
        <taxon>Planctomycetia</taxon>
        <taxon>Pirellulales</taxon>
        <taxon>Pirellulaceae</taxon>
        <taxon>Rubripirellula</taxon>
    </lineage>
</organism>
<feature type="chain" id="PRO_5022071991" description="CARDB domain-containing protein" evidence="1">
    <location>
        <begin position="29"/>
        <end position="301"/>
    </location>
</feature>
<keyword evidence="3" id="KW-1185">Reference proteome</keyword>
<accession>A0A517NHV1</accession>
<sequence length="301" mass="31202" precursor="true">MVIPMNVYSVCRYVAFASLATTILFCFAAVARGQEIQTWQVLHGSHRCDHVIAQVMRHGVNQSVDRSAGVGFTVATPNGFATTPTSEIGDLDIVSVHRCDTADGSVAPQFAVVVMNQSQREISDVEVSLVALLGQIHPHCPTATSFSTPIPPCTAAEVIVTLPVEALSMGNRFGSVVGFQSLVVCIDGHDEWVETNEANNILAIGVGDIPVAAPAPSAGADASPVMKLPTMEFSGDELPTIAPGTVEPIGSGQVGQNPAGVMPTLDGATAVAPNGDTDADSLRMAVEKLGVADADAASRPF</sequence>
<keyword evidence="1" id="KW-0732">Signal</keyword>
<evidence type="ECO:0000313" key="3">
    <source>
        <dbReference type="Proteomes" id="UP000318538"/>
    </source>
</evidence>
<name>A0A517NHV1_9BACT</name>
<gene>
    <name evidence="2" type="ORF">K227x_51320</name>
</gene>
<evidence type="ECO:0000313" key="2">
    <source>
        <dbReference type="EMBL" id="QDT06716.1"/>
    </source>
</evidence>
<dbReference type="Proteomes" id="UP000318538">
    <property type="component" value="Chromosome"/>
</dbReference>
<feature type="signal peptide" evidence="1">
    <location>
        <begin position="1"/>
        <end position="28"/>
    </location>
</feature>
<proteinExistence type="predicted"/>
<dbReference type="EMBL" id="CP036525">
    <property type="protein sequence ID" value="QDT06716.1"/>
    <property type="molecule type" value="Genomic_DNA"/>
</dbReference>